<comment type="caution">
    <text evidence="2">The sequence shown here is derived from an EMBL/GenBank/DDBJ whole genome shotgun (WGS) entry which is preliminary data.</text>
</comment>
<dbReference type="Proteomes" id="UP001293593">
    <property type="component" value="Unassembled WGS sequence"/>
</dbReference>
<evidence type="ECO:0000256" key="1">
    <source>
        <dbReference type="SAM" id="MobiDB-lite"/>
    </source>
</evidence>
<protein>
    <submittedName>
        <fullName evidence="2">Uncharacterized protein</fullName>
    </submittedName>
</protein>
<feature type="compositionally biased region" description="Polar residues" evidence="1">
    <location>
        <begin position="1"/>
        <end position="15"/>
    </location>
</feature>
<evidence type="ECO:0000313" key="2">
    <source>
        <dbReference type="EMBL" id="KAK4284162.1"/>
    </source>
</evidence>
<evidence type="ECO:0000313" key="3">
    <source>
        <dbReference type="Proteomes" id="UP001293593"/>
    </source>
</evidence>
<organism evidence="2 3">
    <name type="scientific">Acacia crassicarpa</name>
    <name type="common">northern wattle</name>
    <dbReference type="NCBI Taxonomy" id="499986"/>
    <lineage>
        <taxon>Eukaryota</taxon>
        <taxon>Viridiplantae</taxon>
        <taxon>Streptophyta</taxon>
        <taxon>Embryophyta</taxon>
        <taxon>Tracheophyta</taxon>
        <taxon>Spermatophyta</taxon>
        <taxon>Magnoliopsida</taxon>
        <taxon>eudicotyledons</taxon>
        <taxon>Gunneridae</taxon>
        <taxon>Pentapetalae</taxon>
        <taxon>rosids</taxon>
        <taxon>fabids</taxon>
        <taxon>Fabales</taxon>
        <taxon>Fabaceae</taxon>
        <taxon>Caesalpinioideae</taxon>
        <taxon>mimosoid clade</taxon>
        <taxon>Acacieae</taxon>
        <taxon>Acacia</taxon>
    </lineage>
</organism>
<dbReference type="AlphaFoldDB" id="A0AAE1TGA9"/>
<gene>
    <name evidence="2" type="ORF">QN277_001031</name>
</gene>
<proteinExistence type="predicted"/>
<accession>A0AAE1TGA9</accession>
<sequence>MEASGERNSLSSCSKNNDRVGQKRKIEWQVTLPMSMATAEKVSRRPRKRLQPGTRITLHDSSSPGYGWLLAGWLCEERVMESGRVYRYFYDPDGTLYNSQQEVEAVWEKNKLFVLEK</sequence>
<dbReference type="EMBL" id="JAWXYG010000001">
    <property type="protein sequence ID" value="KAK4284162.1"/>
    <property type="molecule type" value="Genomic_DNA"/>
</dbReference>
<keyword evidence="3" id="KW-1185">Reference proteome</keyword>
<reference evidence="2" key="1">
    <citation type="submission" date="2023-10" db="EMBL/GenBank/DDBJ databases">
        <title>Chromosome-level genome of the transformable northern wattle, Acacia crassicarpa.</title>
        <authorList>
            <person name="Massaro I."/>
            <person name="Sinha N.R."/>
            <person name="Poethig S."/>
            <person name="Leichty A.R."/>
        </authorList>
    </citation>
    <scope>NUCLEOTIDE SEQUENCE</scope>
    <source>
        <strain evidence="2">Acra3RX</strain>
        <tissue evidence="2">Leaf</tissue>
    </source>
</reference>
<feature type="region of interest" description="Disordered" evidence="1">
    <location>
        <begin position="1"/>
        <end position="21"/>
    </location>
</feature>
<name>A0AAE1TGA9_9FABA</name>